<dbReference type="Proteomes" id="UP000516404">
    <property type="component" value="Chromosome"/>
</dbReference>
<organism evidence="4 5">
    <name type="scientific">Rothia terrae</name>
    <dbReference type="NCBI Taxonomy" id="396015"/>
    <lineage>
        <taxon>Bacteria</taxon>
        <taxon>Bacillati</taxon>
        <taxon>Actinomycetota</taxon>
        <taxon>Actinomycetes</taxon>
        <taxon>Micrococcales</taxon>
        <taxon>Micrococcaceae</taxon>
        <taxon>Rothia</taxon>
    </lineage>
</organism>
<dbReference type="GO" id="GO:0015930">
    <property type="term" value="F:glutamate synthase activity"/>
    <property type="evidence" value="ECO:0007669"/>
    <property type="project" value="InterPro"/>
</dbReference>
<proteinExistence type="inferred from homology"/>
<dbReference type="PIRSF" id="PIRSF500060">
    <property type="entry name" value="UCP500060"/>
    <property type="match status" value="1"/>
</dbReference>
<dbReference type="CDD" id="cd02808">
    <property type="entry name" value="GltS_FMN"/>
    <property type="match status" value="1"/>
</dbReference>
<dbReference type="EMBL" id="CP061539">
    <property type="protein sequence ID" value="QNV37984.1"/>
    <property type="molecule type" value="Genomic_DNA"/>
</dbReference>
<protein>
    <submittedName>
        <fullName evidence="4">FMN-binding glutamate synthase family protein</fullName>
    </submittedName>
</protein>
<dbReference type="InterPro" id="IPR024188">
    <property type="entry name" value="GltB"/>
</dbReference>
<evidence type="ECO:0000313" key="5">
    <source>
        <dbReference type="Proteomes" id="UP000516404"/>
    </source>
</evidence>
<evidence type="ECO:0000256" key="1">
    <source>
        <dbReference type="ARBA" id="ARBA00009716"/>
    </source>
</evidence>
<name>A0A7H2BE88_9MICC</name>
<reference evidence="4 5" key="1">
    <citation type="submission" date="2020-09" db="EMBL/GenBank/DDBJ databases">
        <title>Investigation of environmental microbes.</title>
        <authorList>
            <person name="Ou Y."/>
            <person name="Kang Q."/>
        </authorList>
    </citation>
    <scope>NUCLEOTIDE SEQUENCE [LARGE SCALE GENOMIC DNA]</scope>
    <source>
        <strain evidence="4 5">KJZ-14</strain>
    </source>
</reference>
<dbReference type="PANTHER" id="PTHR43819">
    <property type="entry name" value="ARCHAEAL-TYPE GLUTAMATE SYNTHASE [NADPH]"/>
    <property type="match status" value="1"/>
</dbReference>
<keyword evidence="5" id="KW-1185">Reference proteome</keyword>
<comment type="similarity">
    <text evidence="1 2">Belongs to the glutamate synthase family.</text>
</comment>
<dbReference type="InterPro" id="IPR027283">
    <property type="entry name" value="YerD"/>
</dbReference>
<accession>A0A7H2BE88</accession>
<dbReference type="GO" id="GO:0006537">
    <property type="term" value="P:glutamate biosynthetic process"/>
    <property type="evidence" value="ECO:0007669"/>
    <property type="project" value="InterPro"/>
</dbReference>
<dbReference type="InterPro" id="IPR013785">
    <property type="entry name" value="Aldolase_TIM"/>
</dbReference>
<dbReference type="AlphaFoldDB" id="A0A7H2BE88"/>
<evidence type="ECO:0000259" key="3">
    <source>
        <dbReference type="Pfam" id="PF01645"/>
    </source>
</evidence>
<dbReference type="GeneID" id="96622878"/>
<feature type="domain" description="Glutamate synthase" evidence="3">
    <location>
        <begin position="136"/>
        <end position="451"/>
    </location>
</feature>
<dbReference type="Pfam" id="PF01645">
    <property type="entry name" value="Glu_synthase"/>
    <property type="match status" value="1"/>
</dbReference>
<sequence length="525" mass="56592">MSSKLSVALGKVALASGSAIGAVAAHDILQKKHAVLRNYPVLGHARYFMEKIRPELHQYFIENNYDGRPFDRDTRSMIYEYAKDLGGEKAFGTERKPQTEGYESIRHAMMPVEQMKVAPTIRLGGPDCTQPYDISLFNISSMSFGALSANAVLAMNKGAAMGGFAQETGEGGLTKYHLEHNADLIWEFGSGYFGCRTEDGKFDPEIFAKKANYPQVKGILIKLSQGAKPGLGGVLPGSKVTAEIAEARGVPEGEDCISPAAHSAFSTPIELMHFIKQLRELSNGKPIGIKFCVGSTIEVLSLCKAMLETGITPDWITVDGAEGGTGAAPIEFEDTVGATLTDGLYIVQNALVAAGLRDKISIGAAGKIAGGADIIKRLALGADFTNSARGMMMATGCIQAQKCNLNTCPTGVTSQNPWLSRGVDVDDKGVRVRNYHAGVINSATRLLASMGLYSFQELSPEHVIHRTSVTHSQSLAKIYNWLEPGSFLDGTAHDDWMSWWERADASSFAVSHKQHQRASTLQNAK</sequence>
<evidence type="ECO:0000313" key="4">
    <source>
        <dbReference type="EMBL" id="QNV37984.1"/>
    </source>
</evidence>
<dbReference type="InterPro" id="IPR002932">
    <property type="entry name" value="Glu_synthdom"/>
</dbReference>
<dbReference type="PIRSF" id="PIRSF006429">
    <property type="entry name" value="GOGAT_lg_2"/>
    <property type="match status" value="1"/>
</dbReference>
<dbReference type="SUPFAM" id="SSF51395">
    <property type="entry name" value="FMN-linked oxidoreductases"/>
    <property type="match status" value="1"/>
</dbReference>
<dbReference type="PANTHER" id="PTHR43819:SF1">
    <property type="entry name" value="ARCHAEAL-TYPE GLUTAMATE SYNTHASE [NADPH]"/>
    <property type="match status" value="1"/>
</dbReference>
<dbReference type="Gene3D" id="3.20.20.70">
    <property type="entry name" value="Aldolase class I"/>
    <property type="match status" value="1"/>
</dbReference>
<dbReference type="RefSeq" id="WP_190724769.1">
    <property type="nucleotide sequence ID" value="NZ_CP061539.1"/>
</dbReference>
<dbReference type="KEGG" id="rter:IDM49_01405"/>
<gene>
    <name evidence="4" type="ORF">IDM49_01405</name>
</gene>
<evidence type="ECO:0000256" key="2">
    <source>
        <dbReference type="PIRNR" id="PIRNR006429"/>
    </source>
</evidence>